<organism evidence="1 2">
    <name type="scientific">Stygiolobus caldivivus</name>
    <dbReference type="NCBI Taxonomy" id="2824673"/>
    <lineage>
        <taxon>Archaea</taxon>
        <taxon>Thermoproteota</taxon>
        <taxon>Thermoprotei</taxon>
        <taxon>Sulfolobales</taxon>
        <taxon>Sulfolobaceae</taxon>
        <taxon>Stygiolobus</taxon>
    </lineage>
</organism>
<dbReference type="Pfam" id="PF09703">
    <property type="entry name" value="Cas_Csa4"/>
    <property type="match status" value="1"/>
</dbReference>
<protein>
    <submittedName>
        <fullName evidence="1">Uncharacterized protein</fullName>
    </submittedName>
</protein>
<evidence type="ECO:0000313" key="2">
    <source>
        <dbReference type="Proteomes" id="UP000825123"/>
    </source>
</evidence>
<dbReference type="RefSeq" id="WP_221289782.1">
    <property type="nucleotide sequence ID" value="NZ_AP024597.1"/>
</dbReference>
<gene>
    <name evidence="1" type="ORF">KN1_10660</name>
</gene>
<keyword evidence="2" id="KW-1185">Reference proteome</keyword>
<dbReference type="KEGG" id="csty:KN1_10660"/>
<name>A0A8D5U5N9_9CREN</name>
<accession>A0A8D5U5N9</accession>
<dbReference type="EMBL" id="AP024597">
    <property type="protein sequence ID" value="BCU69769.1"/>
    <property type="molecule type" value="Genomic_DNA"/>
</dbReference>
<reference evidence="1 2" key="1">
    <citation type="submission" date="2021-04" db="EMBL/GenBank/DDBJ databases">
        <title>Complete genome sequence of Stygiolobus sp. KN-1.</title>
        <authorList>
            <person name="Nakamura K."/>
            <person name="Sakai H."/>
            <person name="Kurosawa N."/>
        </authorList>
    </citation>
    <scope>NUCLEOTIDE SEQUENCE [LARGE SCALE GENOMIC DNA]</scope>
    <source>
        <strain evidence="1 2">KN-1</strain>
    </source>
</reference>
<dbReference type="InterPro" id="IPR010184">
    <property type="entry name" value="CRISPR-assoc_prot_MJ0385"/>
</dbReference>
<dbReference type="GeneID" id="66162809"/>
<sequence>MAEIYTPGHGIVTDSLIMHGIVKLYDVRKVERVGERFKLMGSFETPDSGTLSLLEEELRIYSKHPEVLSSSSVLGKVTDSNVNVSVTPKWLGKLSDALTEMEGDITDVYTVDHKDKLKEGRKGKQEYLLYLPLSFVYGKFSQSDYSVTAKDYSVCGHCFALSNIGLIYGTAVVRYSGKDKTSVTLMTIIPDEEMDRADLLLAQRFVQGKSVSLYTELTLKSVVLYVLSVGETLFSFGEHSPQVLVWRLERSGNFMRSLQPMALRLGGVLKKVAEIKADYPYFTNIVLKLSRSEDGAVVLDRLADIILFNGDPYPALRQLSLFLRKNKDEVGELTVKDLPNFAKILTKQ</sequence>
<dbReference type="AlphaFoldDB" id="A0A8D5U5N9"/>
<dbReference type="Proteomes" id="UP000825123">
    <property type="component" value="Chromosome"/>
</dbReference>
<evidence type="ECO:0000313" key="1">
    <source>
        <dbReference type="EMBL" id="BCU69769.1"/>
    </source>
</evidence>
<proteinExistence type="predicted"/>